<proteinExistence type="inferred from homology"/>
<dbReference type="EMBL" id="CP011412">
    <property type="protein sequence ID" value="AKH20128.1"/>
    <property type="molecule type" value="Genomic_DNA"/>
</dbReference>
<dbReference type="Pfam" id="PF19576">
    <property type="entry name" value="Acyltransf_2"/>
    <property type="match status" value="1"/>
</dbReference>
<evidence type="ECO:0000256" key="9">
    <source>
        <dbReference type="ARBA" id="ARBA00045724"/>
    </source>
</evidence>
<comment type="pathway">
    <text evidence="1">Lipid metabolism.</text>
</comment>
<accession>A0A0F7JZV8</accession>
<dbReference type="GO" id="GO:0043810">
    <property type="term" value="F:ornithine-acyl [acyl carrier protein] N-acyltransferase activity"/>
    <property type="evidence" value="ECO:0007669"/>
    <property type="project" value="UniProtKB-EC"/>
</dbReference>
<comment type="catalytic activity">
    <reaction evidence="10">
        <text>a (3R)-hydroxyacyl-[ACP] + L-ornithine = a lyso-ornithine lipid + holo-[ACP] + H(+)</text>
        <dbReference type="Rhea" id="RHEA:20633"/>
        <dbReference type="Rhea" id="RHEA-COMP:9685"/>
        <dbReference type="Rhea" id="RHEA-COMP:9945"/>
        <dbReference type="ChEBI" id="CHEBI:15378"/>
        <dbReference type="ChEBI" id="CHEBI:46911"/>
        <dbReference type="ChEBI" id="CHEBI:64479"/>
        <dbReference type="ChEBI" id="CHEBI:78827"/>
        <dbReference type="ChEBI" id="CHEBI:138482"/>
        <dbReference type="EC" id="2.3.2.30"/>
    </reaction>
    <physiologicalReaction direction="left-to-right" evidence="10">
        <dbReference type="Rhea" id="RHEA:20634"/>
    </physiologicalReaction>
</comment>
<dbReference type="GO" id="GO:0006629">
    <property type="term" value="P:lipid metabolic process"/>
    <property type="evidence" value="ECO:0007669"/>
    <property type="project" value="UniProtKB-KW"/>
</dbReference>
<dbReference type="SMART" id="SM00563">
    <property type="entry name" value="PlsC"/>
    <property type="match status" value="1"/>
</dbReference>
<keyword evidence="3 12" id="KW-0808">Transferase</keyword>
<comment type="similarity">
    <text evidence="6">Belongs to the acetyltransferase family. OlsB subfamily.</text>
</comment>
<evidence type="ECO:0000256" key="10">
    <source>
        <dbReference type="ARBA" id="ARBA00047785"/>
    </source>
</evidence>
<sequence length="571" mass="64610">MLNVEQVITNRFPDFFETKPSLVSRPLVRFLRMLFNEREINQFLQRHAGIKGLDFIEKVLEYFDLDYSLISKELENIPPTGRVVIVANHPLGALDALALILMISRVRTDIRVIANDLLSSLKPLEEMLLPVDNFGGGSSRANIKRIYDALHREQAVIVFPAGEVSRLRPSGVRDVHWKPGFLQFAKRTASPVVPVYIDARNSPLFYGVSMLSKPLAALLLVREMFRQRNNTIGFRIGEAIPIRTISESGLRPKAQVKMLRKHLYRIGQCRNGIFATEKSIAHPESRQSLKSELRAAEQLGTTTDGKQIILSDWQADSSFIREIGRLRELSFRKVGEGTGQRRDVDAYDQYYQHLVLWDDAELEIAGAYRFGDAAAIVGSRGLDGLYSASLFRLDPAFETYCAAGLELGRSFVQPAFWGSRALDYLWQGLGAYVRHQPRVRYLFGPVSLSARYPGHARDLIVYYFSHYYGAGQALAESYNPYRISQAALNECRRIFVGDDAKADFQELKYQLSLFNLTVPTLYKQYTELCEPGGVQFLAFGVDPQFADCVDGLILVDLERVKASKRKRYIGA</sequence>
<dbReference type="Pfam" id="PF13444">
    <property type="entry name" value="Acetyltransf_5"/>
    <property type="match status" value="1"/>
</dbReference>
<keyword evidence="13" id="KW-1185">Reference proteome</keyword>
<dbReference type="AlphaFoldDB" id="A0A0F7JZV8"/>
<keyword evidence="2" id="KW-0444">Lipid biosynthesis</keyword>
<evidence type="ECO:0000256" key="3">
    <source>
        <dbReference type="ARBA" id="ARBA00022679"/>
    </source>
</evidence>
<dbReference type="SUPFAM" id="SSF69593">
    <property type="entry name" value="Glycerol-3-phosphate (1)-acyltransferase"/>
    <property type="match status" value="1"/>
</dbReference>
<evidence type="ECO:0000259" key="11">
    <source>
        <dbReference type="SMART" id="SM00563"/>
    </source>
</evidence>
<dbReference type="InterPro" id="IPR002123">
    <property type="entry name" value="Plipid/glycerol_acylTrfase"/>
</dbReference>
<organism evidence="12 13">
    <name type="scientific">Sedimenticola thiotaurini</name>
    <dbReference type="NCBI Taxonomy" id="1543721"/>
    <lineage>
        <taxon>Bacteria</taxon>
        <taxon>Pseudomonadati</taxon>
        <taxon>Pseudomonadota</taxon>
        <taxon>Gammaproteobacteria</taxon>
        <taxon>Chromatiales</taxon>
        <taxon>Sedimenticolaceae</taxon>
        <taxon>Sedimenticola</taxon>
    </lineage>
</organism>
<evidence type="ECO:0000256" key="8">
    <source>
        <dbReference type="ARBA" id="ARBA00039866"/>
    </source>
</evidence>
<protein>
    <recommendedName>
        <fullName evidence="8">L-ornithine N(alpha)-acyltransferase</fullName>
        <ecNumber evidence="7">2.3.2.30</ecNumber>
    </recommendedName>
</protein>
<keyword evidence="4" id="KW-0443">Lipid metabolism</keyword>
<dbReference type="Proteomes" id="UP000034410">
    <property type="component" value="Chromosome"/>
</dbReference>
<dbReference type="InterPro" id="IPR052351">
    <property type="entry name" value="Ornithine_N-alpha-AT"/>
</dbReference>
<dbReference type="PANTHER" id="PTHR37323">
    <property type="entry name" value="GCN5-RELATED N-ACETYLTRANSFERASE"/>
    <property type="match status" value="1"/>
</dbReference>
<evidence type="ECO:0000256" key="5">
    <source>
        <dbReference type="ARBA" id="ARBA00023315"/>
    </source>
</evidence>
<dbReference type="PANTHER" id="PTHR37323:SF1">
    <property type="entry name" value="L-ORNITHINE N(ALPHA)-ACYLTRANSFERASE"/>
    <property type="match status" value="1"/>
</dbReference>
<evidence type="ECO:0000256" key="7">
    <source>
        <dbReference type="ARBA" id="ARBA00039058"/>
    </source>
</evidence>
<dbReference type="PATRIC" id="fig|1543721.4.peg.1429"/>
<name>A0A0F7JZV8_9GAMM</name>
<evidence type="ECO:0000313" key="12">
    <source>
        <dbReference type="EMBL" id="AKH20128.1"/>
    </source>
</evidence>
<dbReference type="EC" id="2.3.2.30" evidence="7"/>
<dbReference type="KEGG" id="seds:AAY24_06885"/>
<dbReference type="RefSeq" id="WP_046859064.1">
    <property type="nucleotide sequence ID" value="NZ_CP011412.1"/>
</dbReference>
<dbReference type="OrthoDB" id="1113830at2"/>
<reference evidence="12 13" key="1">
    <citation type="journal article" date="2015" name="Genome Announc.">
        <title>Complete Genome Sequence of Sedimenticola thiotaurini Strain SIP-G1, a Polyphosphate- and Polyhydroxyalkanoate-Accumulating Sulfur-Oxidizing Gammaproteobacterium Isolated from Salt Marsh Sediments.</title>
        <authorList>
            <person name="Flood B.E."/>
            <person name="Jones D.S."/>
            <person name="Bailey J.V."/>
        </authorList>
    </citation>
    <scope>NUCLEOTIDE SEQUENCE [LARGE SCALE GENOMIC DNA]</scope>
    <source>
        <strain evidence="12 13">SIP-G1</strain>
    </source>
</reference>
<evidence type="ECO:0000256" key="1">
    <source>
        <dbReference type="ARBA" id="ARBA00005189"/>
    </source>
</evidence>
<evidence type="ECO:0000256" key="2">
    <source>
        <dbReference type="ARBA" id="ARBA00022516"/>
    </source>
</evidence>
<dbReference type="InterPro" id="IPR045746">
    <property type="entry name" value="ACT14924-like_Acyltransf_dom"/>
</dbReference>
<evidence type="ECO:0000313" key="13">
    <source>
        <dbReference type="Proteomes" id="UP000034410"/>
    </source>
</evidence>
<dbReference type="InterPro" id="IPR016181">
    <property type="entry name" value="Acyl_CoA_acyltransferase"/>
</dbReference>
<evidence type="ECO:0000256" key="4">
    <source>
        <dbReference type="ARBA" id="ARBA00023098"/>
    </source>
</evidence>
<gene>
    <name evidence="12" type="ORF">AAY24_06885</name>
</gene>
<dbReference type="SUPFAM" id="SSF55729">
    <property type="entry name" value="Acyl-CoA N-acyltransferases (Nat)"/>
    <property type="match status" value="1"/>
</dbReference>
<keyword evidence="5 12" id="KW-0012">Acyltransferase</keyword>
<evidence type="ECO:0000256" key="6">
    <source>
        <dbReference type="ARBA" id="ARBA00038095"/>
    </source>
</evidence>
<dbReference type="CDD" id="cd07986">
    <property type="entry name" value="LPLAT_ACT14924-like"/>
    <property type="match status" value="1"/>
</dbReference>
<feature type="domain" description="Phospholipid/glycerol acyltransferase" evidence="11">
    <location>
        <begin position="83"/>
        <end position="200"/>
    </location>
</feature>
<comment type="function">
    <text evidence="9">Catalyzes the first step in the biosynthesis of ornithine lipids, which are phosphorus-free membrane lipids. Catalyzes the 3-hydroxyacyl-acyl carrier protein-dependent acylation of ornithine to form lyso-ornithine lipid (LOL).</text>
</comment>